<protein>
    <submittedName>
        <fullName evidence="2">Uncharacterized protein</fullName>
    </submittedName>
</protein>
<feature type="transmembrane region" description="Helical" evidence="1">
    <location>
        <begin position="9"/>
        <end position="27"/>
    </location>
</feature>
<dbReference type="EMBL" id="JAEQNE010000001">
    <property type="protein sequence ID" value="MBL0390174.1"/>
    <property type="molecule type" value="Genomic_DNA"/>
</dbReference>
<evidence type="ECO:0000313" key="3">
    <source>
        <dbReference type="Proteomes" id="UP000599109"/>
    </source>
</evidence>
<keyword evidence="1" id="KW-0812">Transmembrane</keyword>
<gene>
    <name evidence="2" type="ORF">JJ685_03370</name>
</gene>
<dbReference type="Proteomes" id="UP000599109">
    <property type="component" value="Unassembled WGS sequence"/>
</dbReference>
<comment type="caution">
    <text evidence="2">The sequence shown here is derived from an EMBL/GenBank/DDBJ whole genome shotgun (WGS) entry which is preliminary data.</text>
</comment>
<dbReference type="RefSeq" id="WP_201672745.1">
    <property type="nucleotide sequence ID" value="NZ_JAEQNE010000001.1"/>
</dbReference>
<feature type="transmembrane region" description="Helical" evidence="1">
    <location>
        <begin position="47"/>
        <end position="70"/>
    </location>
</feature>
<evidence type="ECO:0000256" key="1">
    <source>
        <dbReference type="SAM" id="Phobius"/>
    </source>
</evidence>
<evidence type="ECO:0000313" key="2">
    <source>
        <dbReference type="EMBL" id="MBL0390174.1"/>
    </source>
</evidence>
<keyword evidence="3" id="KW-1185">Reference proteome</keyword>
<keyword evidence="1" id="KW-1133">Transmembrane helix</keyword>
<name>A0A936YU69_9BURK</name>
<sequence>MAHRLARTLWPAFIAACALELLVFAFVDPLQLQWASGEPAAGWTRQAVYSAAFFAFWGVCLGACVLTRLLGRTPAELNAVA</sequence>
<proteinExistence type="predicted"/>
<reference evidence="2 3" key="1">
    <citation type="journal article" date="2017" name="Int. J. Syst. Evol. Microbiol.">
        <title>Ramlibacter monticola sp. nov., isolated from forest soil.</title>
        <authorList>
            <person name="Chaudhary D.K."/>
            <person name="Kim J."/>
        </authorList>
    </citation>
    <scope>NUCLEOTIDE SEQUENCE [LARGE SCALE GENOMIC DNA]</scope>
    <source>
        <strain evidence="2 3">KACC 19175</strain>
    </source>
</reference>
<keyword evidence="1" id="KW-0472">Membrane</keyword>
<accession>A0A936YU69</accession>
<dbReference type="AlphaFoldDB" id="A0A936YU69"/>
<organism evidence="2 3">
    <name type="scientific">Ramlibacter monticola</name>
    <dbReference type="NCBI Taxonomy" id="1926872"/>
    <lineage>
        <taxon>Bacteria</taxon>
        <taxon>Pseudomonadati</taxon>
        <taxon>Pseudomonadota</taxon>
        <taxon>Betaproteobacteria</taxon>
        <taxon>Burkholderiales</taxon>
        <taxon>Comamonadaceae</taxon>
        <taxon>Ramlibacter</taxon>
    </lineage>
</organism>